<dbReference type="Gene3D" id="1.10.630.10">
    <property type="entry name" value="Cytochrome P450"/>
    <property type="match status" value="1"/>
</dbReference>
<keyword evidence="5" id="KW-1133">Transmembrane helix</keyword>
<keyword evidence="3" id="KW-0479">Metal-binding</keyword>
<proteinExistence type="inferred from homology"/>
<dbReference type="PRINTS" id="PR00463">
    <property type="entry name" value="EP450I"/>
</dbReference>
<dbReference type="InterPro" id="IPR001128">
    <property type="entry name" value="Cyt_P450"/>
</dbReference>
<evidence type="ECO:0008006" key="8">
    <source>
        <dbReference type="Google" id="ProtNLM"/>
    </source>
</evidence>
<evidence type="ECO:0000256" key="2">
    <source>
        <dbReference type="ARBA" id="ARBA00022617"/>
    </source>
</evidence>
<evidence type="ECO:0000313" key="6">
    <source>
        <dbReference type="EMBL" id="KAH6597701.1"/>
    </source>
</evidence>
<keyword evidence="5" id="KW-0812">Transmembrane</keyword>
<accession>A0ABQ8FG20</accession>
<dbReference type="EMBL" id="JAFCIX010000136">
    <property type="protein sequence ID" value="KAH6597701.1"/>
    <property type="molecule type" value="Genomic_DNA"/>
</dbReference>
<keyword evidence="4" id="KW-0408">Iron</keyword>
<keyword evidence="5" id="KW-0472">Membrane</keyword>
<evidence type="ECO:0000313" key="7">
    <source>
        <dbReference type="Proteomes" id="UP001648503"/>
    </source>
</evidence>
<reference evidence="6 7" key="1">
    <citation type="submission" date="2021-02" db="EMBL/GenBank/DDBJ databases">
        <title>Variation within the Batrachochytrium salamandrivorans European outbreak.</title>
        <authorList>
            <person name="Kelly M."/>
            <person name="Pasmans F."/>
            <person name="Shea T.P."/>
            <person name="Munoz J.F."/>
            <person name="Carranza S."/>
            <person name="Cuomo C.A."/>
            <person name="Martel A."/>
        </authorList>
    </citation>
    <scope>NUCLEOTIDE SEQUENCE [LARGE SCALE GENOMIC DNA]</scope>
    <source>
        <strain evidence="6 7">AMFP18/2</strain>
    </source>
</reference>
<evidence type="ECO:0000256" key="4">
    <source>
        <dbReference type="ARBA" id="ARBA00023004"/>
    </source>
</evidence>
<comment type="similarity">
    <text evidence="1">Belongs to the cytochrome P450 family.</text>
</comment>
<comment type="caution">
    <text evidence="6">The sequence shown here is derived from an EMBL/GenBank/DDBJ whole genome shotgun (WGS) entry which is preliminary data.</text>
</comment>
<name>A0ABQ8FG20_9FUNG</name>
<gene>
    <name evidence="6" type="ORF">BASA50_004306</name>
</gene>
<keyword evidence="7" id="KW-1185">Reference proteome</keyword>
<organism evidence="6 7">
    <name type="scientific">Batrachochytrium salamandrivorans</name>
    <dbReference type="NCBI Taxonomy" id="1357716"/>
    <lineage>
        <taxon>Eukaryota</taxon>
        <taxon>Fungi</taxon>
        <taxon>Fungi incertae sedis</taxon>
        <taxon>Chytridiomycota</taxon>
        <taxon>Chytridiomycota incertae sedis</taxon>
        <taxon>Chytridiomycetes</taxon>
        <taxon>Rhizophydiales</taxon>
        <taxon>Rhizophydiales incertae sedis</taxon>
        <taxon>Batrachochytrium</taxon>
    </lineage>
</organism>
<dbReference type="InterPro" id="IPR036396">
    <property type="entry name" value="Cyt_P450_sf"/>
</dbReference>
<sequence>MDTPEFADAVRNAPKGMFKEDEKGIHVGFEDLFRKEARQAGPSELMGMMWDLGKSDEPLAQAVFWGVLIVVVIPCILGMLLVLVGAHRPKRNTVPAIGSWIPLGVTVWFNRDPLNAIISQTKKFSKGFCISMGFTELTIFAGVKGQKEVTSMPKDSLSYSHGFKTLFENTLVSSRLKSFQDHFLQAVLTKTSFTDQISEFLPEIVRTRLEAVKDDETIDLFSLSSDISLRLLTRLAIGSKLLDENDDDIIPLMQATERTLMSSSSLFFRSLSFSANIPKTLFNDLSVIVQEELDLRKDNSEGEEGEKDDSIPLDIISILTKATPNLSVQGIVSHINMFVFSNHSDLACTIAWTIYHLIKDQSLQKRVMTEFSQSTTLKLSEKDFKSSPADTAVSSQPLLTSVIKEVGRLYAPLFLLTGSTKKQPLGKYDVYFCDLIATSPASISMNEKIYENPYEFDPSRFLDAKKIEVMTLQHKLLQFNNARNAWFDPIIAESIIKTTIVPMILEMYDFTLIDEKLIPRAAYLSSYGTPFSDLPVLVSVKPRKVVPTHTPSSGTPVKLREKSK</sequence>
<feature type="transmembrane region" description="Helical" evidence="5">
    <location>
        <begin position="62"/>
        <end position="84"/>
    </location>
</feature>
<keyword evidence="2" id="KW-0349">Heme</keyword>
<dbReference type="InterPro" id="IPR050529">
    <property type="entry name" value="CYP450_sterol_14alpha_dmase"/>
</dbReference>
<dbReference type="InterPro" id="IPR002401">
    <property type="entry name" value="Cyt_P450_E_grp-I"/>
</dbReference>
<dbReference type="PANTHER" id="PTHR24304:SF2">
    <property type="entry name" value="24-HYDROXYCHOLESTEROL 7-ALPHA-HYDROXYLASE"/>
    <property type="match status" value="1"/>
</dbReference>
<dbReference type="SUPFAM" id="SSF48264">
    <property type="entry name" value="Cytochrome P450"/>
    <property type="match status" value="1"/>
</dbReference>
<evidence type="ECO:0000256" key="3">
    <source>
        <dbReference type="ARBA" id="ARBA00022723"/>
    </source>
</evidence>
<protein>
    <recommendedName>
        <fullName evidence="8">Cytochrome P450</fullName>
    </recommendedName>
</protein>
<evidence type="ECO:0000256" key="5">
    <source>
        <dbReference type="SAM" id="Phobius"/>
    </source>
</evidence>
<dbReference type="Pfam" id="PF00067">
    <property type="entry name" value="p450"/>
    <property type="match status" value="1"/>
</dbReference>
<dbReference type="PANTHER" id="PTHR24304">
    <property type="entry name" value="CYTOCHROME P450 FAMILY 7"/>
    <property type="match status" value="1"/>
</dbReference>
<dbReference type="Proteomes" id="UP001648503">
    <property type="component" value="Unassembled WGS sequence"/>
</dbReference>
<evidence type="ECO:0000256" key="1">
    <source>
        <dbReference type="ARBA" id="ARBA00010617"/>
    </source>
</evidence>